<gene>
    <name evidence="2" type="ORF">HPBE_LOCUS16912</name>
</gene>
<dbReference type="GO" id="GO:0005222">
    <property type="term" value="F:intracellularly cAMP-activated cation channel activity"/>
    <property type="evidence" value="ECO:0007669"/>
    <property type="project" value="TreeGrafter"/>
</dbReference>
<evidence type="ECO:0000313" key="2">
    <source>
        <dbReference type="EMBL" id="VDP07394.1"/>
    </source>
</evidence>
<name>A0A183G5K4_HELPZ</name>
<sequence>MPDLFLSARKQKFGQIRMIQYIYYSKAISLFFRTAKVGFSTFTKAYVLSMYWSAMTMTTLGEQPAPNETMQSVFEILDTMIGMVLFAGIMGSIGDLVAKANKVKADWQQRMDGLKQFMTYRLVHILKIGFSTMQVLPCECHWEVLAFVIVVKIPSA</sequence>
<reference evidence="2 3" key="1">
    <citation type="submission" date="2018-11" db="EMBL/GenBank/DDBJ databases">
        <authorList>
            <consortium name="Pathogen Informatics"/>
        </authorList>
    </citation>
    <scope>NUCLEOTIDE SEQUENCE [LARGE SCALE GENOMIC DNA]</scope>
</reference>
<accession>A0A3P8BNZ7</accession>
<dbReference type="AlphaFoldDB" id="A0A183G5K4"/>
<keyword evidence="1" id="KW-1133">Transmembrane helix</keyword>
<dbReference type="GO" id="GO:0017071">
    <property type="term" value="C:intracellular cyclic nucleotide activated cation channel complex"/>
    <property type="evidence" value="ECO:0007669"/>
    <property type="project" value="TreeGrafter"/>
</dbReference>
<organism evidence="3 4">
    <name type="scientific">Heligmosomoides polygyrus</name>
    <name type="common">Parasitic roundworm</name>
    <dbReference type="NCBI Taxonomy" id="6339"/>
    <lineage>
        <taxon>Eukaryota</taxon>
        <taxon>Metazoa</taxon>
        <taxon>Ecdysozoa</taxon>
        <taxon>Nematoda</taxon>
        <taxon>Chromadorea</taxon>
        <taxon>Rhabditida</taxon>
        <taxon>Rhabditina</taxon>
        <taxon>Rhabditomorpha</taxon>
        <taxon>Strongyloidea</taxon>
        <taxon>Heligmosomidae</taxon>
        <taxon>Heligmosomoides</taxon>
    </lineage>
</organism>
<dbReference type="GO" id="GO:0030553">
    <property type="term" value="F:cGMP binding"/>
    <property type="evidence" value="ECO:0007669"/>
    <property type="project" value="TreeGrafter"/>
</dbReference>
<proteinExistence type="predicted"/>
<dbReference type="EMBL" id="UZAH01029683">
    <property type="protein sequence ID" value="VDP07394.1"/>
    <property type="molecule type" value="Genomic_DNA"/>
</dbReference>
<dbReference type="PANTHER" id="PTHR45638">
    <property type="entry name" value="CYCLIC NUCLEOTIDE-GATED CATION CHANNEL SUBUNIT A"/>
    <property type="match status" value="1"/>
</dbReference>
<evidence type="ECO:0000313" key="4">
    <source>
        <dbReference type="WBParaSite" id="HPBE_0001691301-mRNA-1"/>
    </source>
</evidence>
<dbReference type="WBParaSite" id="HPBE_0001691301-mRNA-1">
    <property type="protein sequence ID" value="HPBE_0001691301-mRNA-1"/>
    <property type="gene ID" value="HPBE_0001691301"/>
</dbReference>
<dbReference type="OrthoDB" id="421226at2759"/>
<feature type="transmembrane region" description="Helical" evidence="1">
    <location>
        <begin position="21"/>
        <end position="42"/>
    </location>
</feature>
<keyword evidence="3" id="KW-1185">Reference proteome</keyword>
<dbReference type="Gene3D" id="1.10.287.70">
    <property type="match status" value="1"/>
</dbReference>
<dbReference type="Proteomes" id="UP000050761">
    <property type="component" value="Unassembled WGS sequence"/>
</dbReference>
<evidence type="ECO:0000256" key="1">
    <source>
        <dbReference type="SAM" id="Phobius"/>
    </source>
</evidence>
<dbReference type="GO" id="GO:0044877">
    <property type="term" value="F:protein-containing complex binding"/>
    <property type="evidence" value="ECO:0007669"/>
    <property type="project" value="TreeGrafter"/>
</dbReference>
<evidence type="ECO:0000313" key="3">
    <source>
        <dbReference type="Proteomes" id="UP000050761"/>
    </source>
</evidence>
<dbReference type="GO" id="GO:0005886">
    <property type="term" value="C:plasma membrane"/>
    <property type="evidence" value="ECO:0007669"/>
    <property type="project" value="TreeGrafter"/>
</dbReference>
<dbReference type="InterPro" id="IPR050866">
    <property type="entry name" value="CNG_cation_channel"/>
</dbReference>
<protein>
    <submittedName>
        <fullName evidence="4">Ion_trans domain-containing protein</fullName>
    </submittedName>
</protein>
<reference evidence="4" key="2">
    <citation type="submission" date="2019-09" db="UniProtKB">
        <authorList>
            <consortium name="WormBaseParasite"/>
        </authorList>
    </citation>
    <scope>IDENTIFICATION</scope>
</reference>
<accession>A0A183G5K4</accession>
<dbReference type="GO" id="GO:0005223">
    <property type="term" value="F:intracellularly cGMP-activated cation channel activity"/>
    <property type="evidence" value="ECO:0007669"/>
    <property type="project" value="TreeGrafter"/>
</dbReference>
<feature type="transmembrane region" description="Helical" evidence="1">
    <location>
        <begin position="80"/>
        <end position="98"/>
    </location>
</feature>
<dbReference type="PANTHER" id="PTHR45638:SF14">
    <property type="entry name" value="CYCLIC NUCLEOTIDE-BINDING DOMAIN-CONTAINING PROTEIN"/>
    <property type="match status" value="1"/>
</dbReference>
<keyword evidence="1" id="KW-0472">Membrane</keyword>
<keyword evidence="1" id="KW-0812">Transmembrane</keyword>
<dbReference type="SUPFAM" id="SSF81324">
    <property type="entry name" value="Voltage-gated potassium channels"/>
    <property type="match status" value="1"/>
</dbReference>